<reference evidence="2 3" key="1">
    <citation type="journal article" date="2019" name="Mar. Drugs">
        <title>Comparative Genomics and CAZyme Genome Repertoires of Marine Zobellia amurskyensis KMM 3526(T) and Zobellia laminariae KMM 3676(T).</title>
        <authorList>
            <person name="Chernysheva N."/>
            <person name="Bystritskaya E."/>
            <person name="Stenkova A."/>
            <person name="Golovkin I."/>
            <person name="Nedashkovskaya O."/>
            <person name="Isaeva M."/>
        </authorList>
    </citation>
    <scope>NUCLEOTIDE SEQUENCE [LARGE SCALE GENOMIC DNA]</scope>
    <source>
        <strain evidence="2 3">KMM 3526</strain>
    </source>
</reference>
<accession>A0A7X2ZXL8</accession>
<sequence>MKVAPKNIIIFCPSKIWGGIEKNVLLRSIFFGENGYYVTVVILKDTFEEKFLNCKNVTVHTITKRGGDLNMTVVRNYMQLIEKVKPNTVFAAIKRDWWLVSLAAHLKKVPNIILYLGNLRKIRTGLKYHLVFNVFKSKVLVNSDSLKTDLLENSSYFNQENLVRIYNGIELPQTQLITDWKPIKKLKLPKDSFLIGVAGWLNYRKGFDLLPEILKDLPENAHIIHAGSGGFELDMDQILSPYPELAKRIHFLGHVNEMGQFFQHIDIFLLCSREEGMANVLLESLSHGKPIVSTKVPGSEELLENGTYGILTEINDVEAISKGIKAILEKKITFESEFLKQRISSDFSLQNMMAQTEKLLFPSED</sequence>
<comment type="caution">
    <text evidence="2">The sequence shown here is derived from an EMBL/GenBank/DDBJ whole genome shotgun (WGS) entry which is preliminary data.</text>
</comment>
<keyword evidence="2" id="KW-0808">Transferase</keyword>
<dbReference type="RefSeq" id="WP_155601337.1">
    <property type="nucleotide sequence ID" value="NZ_RCNR01000084.1"/>
</dbReference>
<dbReference type="InterPro" id="IPR028098">
    <property type="entry name" value="Glyco_trans_4-like_N"/>
</dbReference>
<dbReference type="Gene3D" id="3.40.50.2000">
    <property type="entry name" value="Glycogen Phosphorylase B"/>
    <property type="match status" value="2"/>
</dbReference>
<proteinExistence type="predicted"/>
<organism evidence="2 3">
    <name type="scientific">Zobellia amurskyensis</name>
    <dbReference type="NCBI Taxonomy" id="248905"/>
    <lineage>
        <taxon>Bacteria</taxon>
        <taxon>Pseudomonadati</taxon>
        <taxon>Bacteroidota</taxon>
        <taxon>Flavobacteriia</taxon>
        <taxon>Flavobacteriales</taxon>
        <taxon>Flavobacteriaceae</taxon>
        <taxon>Zobellia</taxon>
    </lineage>
</organism>
<protein>
    <submittedName>
        <fullName evidence="2">Glycosyltransferase</fullName>
    </submittedName>
</protein>
<dbReference type="OrthoDB" id="791981at2"/>
<keyword evidence="3" id="KW-1185">Reference proteome</keyword>
<dbReference type="GO" id="GO:0016757">
    <property type="term" value="F:glycosyltransferase activity"/>
    <property type="evidence" value="ECO:0007669"/>
    <property type="project" value="UniProtKB-ARBA"/>
</dbReference>
<gene>
    <name evidence="2" type="ORF">D9O36_20775</name>
</gene>
<dbReference type="SUPFAM" id="SSF53756">
    <property type="entry name" value="UDP-Glycosyltransferase/glycogen phosphorylase"/>
    <property type="match status" value="1"/>
</dbReference>
<dbReference type="PANTHER" id="PTHR12526:SF630">
    <property type="entry name" value="GLYCOSYLTRANSFERASE"/>
    <property type="match status" value="1"/>
</dbReference>
<dbReference type="Pfam" id="PF13477">
    <property type="entry name" value="Glyco_trans_4_2"/>
    <property type="match status" value="1"/>
</dbReference>
<dbReference type="Proteomes" id="UP000540519">
    <property type="component" value="Unassembled WGS sequence"/>
</dbReference>
<dbReference type="EMBL" id="RCNR01000084">
    <property type="protein sequence ID" value="MUH38290.1"/>
    <property type="molecule type" value="Genomic_DNA"/>
</dbReference>
<evidence type="ECO:0000259" key="1">
    <source>
        <dbReference type="Pfam" id="PF13477"/>
    </source>
</evidence>
<evidence type="ECO:0000313" key="2">
    <source>
        <dbReference type="EMBL" id="MUH38290.1"/>
    </source>
</evidence>
<name>A0A7X2ZXL8_9FLAO</name>
<dbReference type="PANTHER" id="PTHR12526">
    <property type="entry name" value="GLYCOSYLTRANSFERASE"/>
    <property type="match status" value="1"/>
</dbReference>
<dbReference type="AlphaFoldDB" id="A0A7X2ZXL8"/>
<feature type="domain" description="Glycosyltransferase subfamily 4-like N-terminal" evidence="1">
    <location>
        <begin position="33"/>
        <end position="114"/>
    </location>
</feature>
<evidence type="ECO:0000313" key="3">
    <source>
        <dbReference type="Proteomes" id="UP000540519"/>
    </source>
</evidence>
<dbReference type="Pfam" id="PF13692">
    <property type="entry name" value="Glyco_trans_1_4"/>
    <property type="match status" value="1"/>
</dbReference>